<evidence type="ECO:0000256" key="4">
    <source>
        <dbReference type="ARBA" id="ARBA00022842"/>
    </source>
</evidence>
<dbReference type="Pfam" id="PF04794">
    <property type="entry name" value="YdjC"/>
    <property type="match status" value="1"/>
</dbReference>
<proteinExistence type="predicted"/>
<dbReference type="InterPro" id="IPR011330">
    <property type="entry name" value="Glyco_hydro/deAcase_b/a-brl"/>
</dbReference>
<evidence type="ECO:0000256" key="1">
    <source>
        <dbReference type="ARBA" id="ARBA00001946"/>
    </source>
</evidence>
<protein>
    <submittedName>
        <fullName evidence="6">Cellobiose phosphorylase</fullName>
    </submittedName>
</protein>
<dbReference type="GO" id="GO:0019213">
    <property type="term" value="F:deacetylase activity"/>
    <property type="evidence" value="ECO:0007669"/>
    <property type="project" value="TreeGrafter"/>
</dbReference>
<dbReference type="AlphaFoldDB" id="A0A6F8T898"/>
<dbReference type="GO" id="GO:0016787">
    <property type="term" value="F:hydrolase activity"/>
    <property type="evidence" value="ECO:0007669"/>
    <property type="project" value="UniProtKB-KW"/>
</dbReference>
<evidence type="ECO:0000313" key="6">
    <source>
        <dbReference type="EMBL" id="BCA96638.1"/>
    </source>
</evidence>
<dbReference type="RefSeq" id="WP_173237893.1">
    <property type="nucleotide sequence ID" value="NZ_AP022839.1"/>
</dbReference>
<dbReference type="Proteomes" id="UP000502894">
    <property type="component" value="Chromosome"/>
</dbReference>
<keyword evidence="7" id="KW-1185">Reference proteome</keyword>
<evidence type="ECO:0000256" key="5">
    <source>
        <dbReference type="ARBA" id="ARBA00023277"/>
    </source>
</evidence>
<evidence type="ECO:0000256" key="3">
    <source>
        <dbReference type="ARBA" id="ARBA00022801"/>
    </source>
</evidence>
<name>A0A6F8T898_9GAMM</name>
<dbReference type="Gene3D" id="3.20.20.370">
    <property type="entry name" value="Glycoside hydrolase/deacetylase"/>
    <property type="match status" value="1"/>
</dbReference>
<dbReference type="GO" id="GO:0046872">
    <property type="term" value="F:metal ion binding"/>
    <property type="evidence" value="ECO:0007669"/>
    <property type="project" value="UniProtKB-KW"/>
</dbReference>
<evidence type="ECO:0000313" key="7">
    <source>
        <dbReference type="Proteomes" id="UP000502894"/>
    </source>
</evidence>
<dbReference type="SUPFAM" id="SSF88713">
    <property type="entry name" value="Glycoside hydrolase/deacetylase"/>
    <property type="match status" value="1"/>
</dbReference>
<evidence type="ECO:0000256" key="2">
    <source>
        <dbReference type="ARBA" id="ARBA00022723"/>
    </source>
</evidence>
<dbReference type="InterPro" id="IPR006879">
    <property type="entry name" value="YdjC-like"/>
</dbReference>
<dbReference type="EMBL" id="AP022839">
    <property type="protein sequence ID" value="BCA96638.1"/>
    <property type="molecule type" value="Genomic_DNA"/>
</dbReference>
<dbReference type="CDD" id="cd10807">
    <property type="entry name" value="YdjC_like_3"/>
    <property type="match status" value="1"/>
</dbReference>
<keyword evidence="5" id="KW-0119">Carbohydrate metabolism</keyword>
<keyword evidence="4" id="KW-0460">Magnesium</keyword>
<accession>A0A6F8T898</accession>
<dbReference type="PANTHER" id="PTHR31609">
    <property type="entry name" value="YDJC DEACETYLASE FAMILY MEMBER"/>
    <property type="match status" value="1"/>
</dbReference>
<keyword evidence="2" id="KW-0479">Metal-binding</keyword>
<dbReference type="GO" id="GO:0005975">
    <property type="term" value="P:carbohydrate metabolic process"/>
    <property type="evidence" value="ECO:0007669"/>
    <property type="project" value="InterPro"/>
</dbReference>
<keyword evidence="3" id="KW-0378">Hydrolase</keyword>
<comment type="cofactor">
    <cofactor evidence="1">
        <name>Mg(2+)</name>
        <dbReference type="ChEBI" id="CHEBI:18420"/>
    </cofactor>
</comment>
<organism evidence="6 7">
    <name type="scientific">Legionella antarctica</name>
    <dbReference type="NCBI Taxonomy" id="2708020"/>
    <lineage>
        <taxon>Bacteria</taxon>
        <taxon>Pseudomonadati</taxon>
        <taxon>Pseudomonadota</taxon>
        <taxon>Gammaproteobacteria</taxon>
        <taxon>Legionellales</taxon>
        <taxon>Legionellaceae</taxon>
        <taxon>Legionella</taxon>
    </lineage>
</organism>
<gene>
    <name evidence="6" type="ORF">TUM19329_29990</name>
</gene>
<dbReference type="KEGG" id="lant:TUM19329_29990"/>
<dbReference type="PANTHER" id="PTHR31609:SF1">
    <property type="entry name" value="CARBOHYDRATE DEACETYLASE"/>
    <property type="match status" value="1"/>
</dbReference>
<reference evidence="6" key="1">
    <citation type="journal article" date="2020" name="Microbiol. Resour. Announc.">
        <title>Complete Genome Sequence of Novel Psychrotolerant Legionella Strain TUM19329, Isolated from Antarctic Lake Sediment.</title>
        <authorList>
            <person name="Shimada S."/>
            <person name="Nakai R."/>
            <person name="Aoki K."/>
            <person name="Shimoeda N."/>
            <person name="Ohno G."/>
            <person name="Miyazaki Y."/>
            <person name="Kudoh S."/>
            <person name="Imura S."/>
            <person name="Watanabe K."/>
            <person name="Ishii Y."/>
            <person name="Tateda K."/>
        </authorList>
    </citation>
    <scope>NUCLEOTIDE SEQUENCE [LARGE SCALE GENOMIC DNA]</scope>
    <source>
        <strain evidence="6">TUM19329</strain>
    </source>
</reference>
<sequence length="278" mass="31836">MSDFKTIVLCADDFGLNAGVSHGIIKLVRMRRLSAVSCMTNMPDFNLYAKDLCALKREVQTGLHFNLTEGFLLSEPGRPCFRLNSLLVKSHLHLLKPDFIAKEFNAQLDQFIQMMGEMPDFIDGHEHVHQFPGIRNVILDIYEQRIRPHRTWIRSTYPAVTVPKYWFKGIILAMAGGRKLHADLEKSTIPHPSYFAGVYDFAPESDYRTLFKHWLASAPSDILIMCHPGESLAPTRTRSIEMNYFLSDEFLNDCQEHQVRLFLPASPKSGEHEAVNRD</sequence>